<dbReference type="PANTHER" id="PTHR23515">
    <property type="entry name" value="HIGH-AFFINITY NITRATE TRANSPORTER 2.3"/>
    <property type="match status" value="1"/>
</dbReference>
<evidence type="ECO:0000256" key="5">
    <source>
        <dbReference type="ARBA" id="ARBA00044504"/>
    </source>
</evidence>
<evidence type="ECO:0000313" key="9">
    <source>
        <dbReference type="Proteomes" id="UP001237642"/>
    </source>
</evidence>
<feature type="compositionally biased region" description="Polar residues" evidence="6">
    <location>
        <begin position="1"/>
        <end position="20"/>
    </location>
</feature>
<dbReference type="Proteomes" id="UP001237642">
    <property type="component" value="Unassembled WGS sequence"/>
</dbReference>
<accession>A0AAD8J0X2</accession>
<reference evidence="8" key="2">
    <citation type="submission" date="2023-05" db="EMBL/GenBank/DDBJ databases">
        <authorList>
            <person name="Schelkunov M.I."/>
        </authorList>
    </citation>
    <scope>NUCLEOTIDE SEQUENCE</scope>
    <source>
        <strain evidence="8">Hsosn_3</strain>
        <tissue evidence="8">Leaf</tissue>
    </source>
</reference>
<dbReference type="GO" id="GO:0016020">
    <property type="term" value="C:membrane"/>
    <property type="evidence" value="ECO:0007669"/>
    <property type="project" value="UniProtKB-SubCell"/>
</dbReference>
<evidence type="ECO:0000256" key="7">
    <source>
        <dbReference type="SAM" id="Phobius"/>
    </source>
</evidence>
<dbReference type="Gene3D" id="1.20.58.1020">
    <property type="match status" value="1"/>
</dbReference>
<dbReference type="GO" id="GO:0015112">
    <property type="term" value="F:nitrate transmembrane transporter activity"/>
    <property type="evidence" value="ECO:0007669"/>
    <property type="project" value="InterPro"/>
</dbReference>
<feature type="region of interest" description="Disordered" evidence="6">
    <location>
        <begin position="217"/>
        <end position="240"/>
    </location>
</feature>
<dbReference type="InterPro" id="IPR036224">
    <property type="entry name" value="GINS_bundle-like_dom_sf"/>
</dbReference>
<keyword evidence="9" id="KW-1185">Reference proteome</keyword>
<dbReference type="InterPro" id="IPR036259">
    <property type="entry name" value="MFS_trans_sf"/>
</dbReference>
<feature type="transmembrane region" description="Helical" evidence="7">
    <location>
        <begin position="43"/>
        <end position="63"/>
    </location>
</feature>
<protein>
    <submittedName>
        <fullName evidence="8">Uncharacterized protein</fullName>
    </submittedName>
</protein>
<comment type="caution">
    <text evidence="8">The sequence shown here is derived from an EMBL/GenBank/DDBJ whole genome shotgun (WGS) entry which is preliminary data.</text>
</comment>
<proteinExistence type="inferred from homology"/>
<evidence type="ECO:0000256" key="6">
    <source>
        <dbReference type="SAM" id="MobiDB-lite"/>
    </source>
</evidence>
<evidence type="ECO:0000256" key="1">
    <source>
        <dbReference type="ARBA" id="ARBA00004141"/>
    </source>
</evidence>
<dbReference type="InterPro" id="IPR044772">
    <property type="entry name" value="NO3_transporter"/>
</dbReference>
<dbReference type="SUPFAM" id="SSF103473">
    <property type="entry name" value="MFS general substrate transporter"/>
    <property type="match status" value="1"/>
</dbReference>
<evidence type="ECO:0000256" key="2">
    <source>
        <dbReference type="ARBA" id="ARBA00022692"/>
    </source>
</evidence>
<feature type="region of interest" description="Disordered" evidence="6">
    <location>
        <begin position="1"/>
        <end position="21"/>
    </location>
</feature>
<organism evidence="8 9">
    <name type="scientific">Heracleum sosnowskyi</name>
    <dbReference type="NCBI Taxonomy" id="360622"/>
    <lineage>
        <taxon>Eukaryota</taxon>
        <taxon>Viridiplantae</taxon>
        <taxon>Streptophyta</taxon>
        <taxon>Embryophyta</taxon>
        <taxon>Tracheophyta</taxon>
        <taxon>Spermatophyta</taxon>
        <taxon>Magnoliopsida</taxon>
        <taxon>eudicotyledons</taxon>
        <taxon>Gunneridae</taxon>
        <taxon>Pentapetalae</taxon>
        <taxon>asterids</taxon>
        <taxon>campanulids</taxon>
        <taxon>Apiales</taxon>
        <taxon>Apiaceae</taxon>
        <taxon>Apioideae</taxon>
        <taxon>apioid superclade</taxon>
        <taxon>Tordylieae</taxon>
        <taxon>Tordyliinae</taxon>
        <taxon>Heracleum</taxon>
    </lineage>
</organism>
<comment type="subcellular location">
    <subcellularLocation>
        <location evidence="1">Membrane</location>
        <topology evidence="1">Multi-pass membrane protein</topology>
    </subcellularLocation>
</comment>
<evidence type="ECO:0000256" key="4">
    <source>
        <dbReference type="ARBA" id="ARBA00023136"/>
    </source>
</evidence>
<dbReference type="SUPFAM" id="SSF158573">
    <property type="entry name" value="GINS helical bundle-like"/>
    <property type="match status" value="1"/>
</dbReference>
<dbReference type="EMBL" id="JAUIZM010000003">
    <property type="protein sequence ID" value="KAK1395286.1"/>
    <property type="molecule type" value="Genomic_DNA"/>
</dbReference>
<keyword evidence="4 7" id="KW-0472">Membrane</keyword>
<sequence length="240" mass="26798">MNISQTETNGENNEGFSTPMDSEHKATKLRIHSVAAPHMGAFLMSWISFFACFISIFAAPPLIPLIRDNLNLTSTDIENAGIAAVSGAVFARIVMGTLPSIVNISNWEYFTGINFKTMERNKCRSSTSCTNCKLFSRMLMVLRPSLALGGMEKTFCNEKLTQVVEAKRDSARDFQPLPFHYVEIARLLFDHAHASSVLVLGIFIVAYKLDSPEMIQDAERRPDARSQAADRGPRRPLRPR</sequence>
<evidence type="ECO:0000313" key="8">
    <source>
        <dbReference type="EMBL" id="KAK1395286.1"/>
    </source>
</evidence>
<evidence type="ECO:0000256" key="3">
    <source>
        <dbReference type="ARBA" id="ARBA00022989"/>
    </source>
</evidence>
<name>A0AAD8J0X2_9APIA</name>
<reference evidence="8" key="1">
    <citation type="submission" date="2023-02" db="EMBL/GenBank/DDBJ databases">
        <title>Genome of toxic invasive species Heracleum sosnowskyi carries increased number of genes despite the absence of recent whole-genome duplications.</title>
        <authorList>
            <person name="Schelkunov M."/>
            <person name="Shtratnikova V."/>
            <person name="Makarenko M."/>
            <person name="Klepikova A."/>
            <person name="Omelchenko D."/>
            <person name="Novikova G."/>
            <person name="Obukhova E."/>
            <person name="Bogdanov V."/>
            <person name="Penin A."/>
            <person name="Logacheva M."/>
        </authorList>
    </citation>
    <scope>NUCLEOTIDE SEQUENCE</scope>
    <source>
        <strain evidence="8">Hsosn_3</strain>
        <tissue evidence="8">Leaf</tissue>
    </source>
</reference>
<keyword evidence="2 7" id="KW-0812">Transmembrane</keyword>
<dbReference type="AlphaFoldDB" id="A0AAD8J0X2"/>
<comment type="similarity">
    <text evidence="5">Belongs to the major facilitator superfamily. Phosphate:H(+) symporter (TC 2.A.1.9) family.</text>
</comment>
<gene>
    <name evidence="8" type="ORF">POM88_014342</name>
</gene>
<keyword evidence="3 7" id="KW-1133">Transmembrane helix</keyword>